<keyword evidence="2" id="KW-1185">Reference proteome</keyword>
<dbReference type="Proteomes" id="UP001433508">
    <property type="component" value="Unassembled WGS sequence"/>
</dbReference>
<sequence>MFLKRATSSFSLPSSSTSSHNGSTVSSNHPVDLPPDFEPPTVPLSAKYSTSLTPLRRNTIGKGSTAVVKTVYSVNDHSKVYAVKEFHRHGPYEKEHDYNAKLAVEYQIVKKLRHPNIVHTEDLCLGPHHRWCHVMEYCAGGDLFTLIKQSPDPMHARERNCLFKQLLRGVAYLHSRGIAHRDIKPENLLLTLDGTLKISDFGVSHVVQENPPDGPVKLCSAVCGSEPYISPEVFTHDVVLYDARALDVWSCAIVYFCMTFGGHPFTKADISDPRYLAYKDTIDIFKKEHPEADFSQSECEVLPKFKMLSPYNLSCRRLILRMLDPDPKRRCTIFDAVMDSYVNRIEVCCPTSENDVFSPQGLVDATDRNSHKIVAKAQIRRVHSHFICKRKTFHV</sequence>
<gene>
    <name evidence="1" type="ORF">V1525DRAFT_411905</name>
</gene>
<dbReference type="EMBL" id="MU971448">
    <property type="protein sequence ID" value="KAK9234793.1"/>
    <property type="molecule type" value="Genomic_DNA"/>
</dbReference>
<reference evidence="2" key="1">
    <citation type="journal article" date="2024" name="Front. Bioeng. Biotechnol.">
        <title>Genome-scale model development and genomic sequencing of the oleaginous clade Lipomyces.</title>
        <authorList>
            <person name="Czajka J.J."/>
            <person name="Han Y."/>
            <person name="Kim J."/>
            <person name="Mondo S.J."/>
            <person name="Hofstad B.A."/>
            <person name="Robles A."/>
            <person name="Haridas S."/>
            <person name="Riley R."/>
            <person name="LaButti K."/>
            <person name="Pangilinan J."/>
            <person name="Andreopoulos W."/>
            <person name="Lipzen A."/>
            <person name="Yan J."/>
            <person name="Wang M."/>
            <person name="Ng V."/>
            <person name="Grigoriev I.V."/>
            <person name="Spatafora J.W."/>
            <person name="Magnuson J.K."/>
            <person name="Baker S.E."/>
            <person name="Pomraning K.R."/>
        </authorList>
    </citation>
    <scope>NUCLEOTIDE SEQUENCE [LARGE SCALE GENOMIC DNA]</scope>
    <source>
        <strain evidence="2">CBS 7786</strain>
    </source>
</reference>
<evidence type="ECO:0000313" key="1">
    <source>
        <dbReference type="EMBL" id="KAK9234793.1"/>
    </source>
</evidence>
<protein>
    <submittedName>
        <fullName evidence="1">Kinase-like domain-containing protein</fullName>
    </submittedName>
</protein>
<evidence type="ECO:0000313" key="2">
    <source>
        <dbReference type="Proteomes" id="UP001433508"/>
    </source>
</evidence>
<name>A0ACC3ST13_LIPKO</name>
<comment type="caution">
    <text evidence="1">The sequence shown here is derived from an EMBL/GenBank/DDBJ whole genome shotgun (WGS) entry which is preliminary data.</text>
</comment>
<organism evidence="1 2">
    <name type="scientific">Lipomyces kononenkoae</name>
    <name type="common">Yeast</name>
    <dbReference type="NCBI Taxonomy" id="34357"/>
    <lineage>
        <taxon>Eukaryota</taxon>
        <taxon>Fungi</taxon>
        <taxon>Dikarya</taxon>
        <taxon>Ascomycota</taxon>
        <taxon>Saccharomycotina</taxon>
        <taxon>Lipomycetes</taxon>
        <taxon>Lipomycetales</taxon>
        <taxon>Lipomycetaceae</taxon>
        <taxon>Lipomyces</taxon>
    </lineage>
</organism>
<accession>A0ACC3ST13</accession>
<proteinExistence type="predicted"/>